<feature type="signal peptide" evidence="1">
    <location>
        <begin position="1"/>
        <end position="23"/>
    </location>
</feature>
<dbReference type="Proteomes" id="UP000249248">
    <property type="component" value="Unassembled WGS sequence"/>
</dbReference>
<keyword evidence="1" id="KW-0732">Signal</keyword>
<proteinExistence type="predicted"/>
<keyword evidence="3" id="KW-1185">Reference proteome</keyword>
<dbReference type="Pfam" id="PF20125">
    <property type="entry name" value="DUF6515"/>
    <property type="match status" value="1"/>
</dbReference>
<dbReference type="AlphaFoldDB" id="A0A2W1N4U2"/>
<evidence type="ECO:0000313" key="2">
    <source>
        <dbReference type="EMBL" id="PZE18590.1"/>
    </source>
</evidence>
<protein>
    <recommendedName>
        <fullName evidence="4">Orphan protein</fullName>
    </recommendedName>
</protein>
<dbReference type="EMBL" id="QKSB01000001">
    <property type="protein sequence ID" value="PZE18590.1"/>
    <property type="molecule type" value="Genomic_DNA"/>
</dbReference>
<sequence>MSNLKKIIPISIIALFCTYQVQAQGAPKKNKSPKAKTTQVKKKPIKVVHDKVAYKKSKGKVVTVRTLPKKNIIKHKGVNYYYANKRYYTYTGGRYIPIIPKAGFRIKTLPVGYIVINRPSRTYFWFNGIFYTKSNNEYEVIEPEIGTVIYELAPDAEKVTVNGNTYYEYSNVLYEKVQINGSRAYEVVGYIEG</sequence>
<accession>A0A2W1N4U2</accession>
<dbReference type="OrthoDB" id="952191at2"/>
<comment type="caution">
    <text evidence="2">The sequence shown here is derived from an EMBL/GenBank/DDBJ whole genome shotgun (WGS) entry which is preliminary data.</text>
</comment>
<organism evidence="2 3">
    <name type="scientific">Putridiphycobacter roseus</name>
    <dbReference type="NCBI Taxonomy" id="2219161"/>
    <lineage>
        <taxon>Bacteria</taxon>
        <taxon>Pseudomonadati</taxon>
        <taxon>Bacteroidota</taxon>
        <taxon>Flavobacteriia</taxon>
        <taxon>Flavobacteriales</taxon>
        <taxon>Crocinitomicaceae</taxon>
        <taxon>Putridiphycobacter</taxon>
    </lineage>
</organism>
<dbReference type="RefSeq" id="WP_111061491.1">
    <property type="nucleotide sequence ID" value="NZ_JBHUCU010000007.1"/>
</dbReference>
<evidence type="ECO:0008006" key="4">
    <source>
        <dbReference type="Google" id="ProtNLM"/>
    </source>
</evidence>
<gene>
    <name evidence="2" type="ORF">DNU06_01805</name>
</gene>
<evidence type="ECO:0000313" key="3">
    <source>
        <dbReference type="Proteomes" id="UP000249248"/>
    </source>
</evidence>
<name>A0A2W1N4U2_9FLAO</name>
<evidence type="ECO:0000256" key="1">
    <source>
        <dbReference type="SAM" id="SignalP"/>
    </source>
</evidence>
<feature type="chain" id="PRO_5016157288" description="Orphan protein" evidence="1">
    <location>
        <begin position="24"/>
        <end position="193"/>
    </location>
</feature>
<reference evidence="2 3" key="1">
    <citation type="submission" date="2018-06" db="EMBL/GenBank/DDBJ databases">
        <title>The draft genome sequence of Crocinitomix sp. SM1701.</title>
        <authorList>
            <person name="Zhang X."/>
        </authorList>
    </citation>
    <scope>NUCLEOTIDE SEQUENCE [LARGE SCALE GENOMIC DNA]</scope>
    <source>
        <strain evidence="2 3">SM1701</strain>
    </source>
</reference>
<dbReference type="InterPro" id="IPR045398">
    <property type="entry name" value="DUF6515"/>
</dbReference>